<protein>
    <submittedName>
        <fullName evidence="9">Cytochrome C</fullName>
    </submittedName>
</protein>
<comment type="PTM">
    <text evidence="7">Binds 1 heme group per subunit.</text>
</comment>
<dbReference type="InterPro" id="IPR002321">
    <property type="entry name" value="Cyt_c_II"/>
</dbReference>
<evidence type="ECO:0000256" key="6">
    <source>
        <dbReference type="PIRSR" id="PIRSR000027-1"/>
    </source>
</evidence>
<keyword evidence="4" id="KW-0249">Electron transport</keyword>
<reference evidence="9 10" key="1">
    <citation type="journal article" date="2014" name="Genome Announc.">
        <title>Complete Genome Sequence of Hyphomicrobium nitrativorans Strain NL23, a Denitrifying Bacterium Isolated from Biofilm of a Methanol-Fed Denitrification System Treating Seawater at the Montreal Biodome.</title>
        <authorList>
            <person name="Martineau C."/>
            <person name="Villeneuve C."/>
            <person name="Mauffrey F."/>
            <person name="Villemur R."/>
        </authorList>
    </citation>
    <scope>NUCLEOTIDE SEQUENCE [LARGE SCALE GENOMIC DNA]</scope>
    <source>
        <strain evidence="9">NL23</strain>
    </source>
</reference>
<keyword evidence="5 6" id="KW-0408">Iron</keyword>
<evidence type="ECO:0000256" key="2">
    <source>
        <dbReference type="ARBA" id="ARBA00022617"/>
    </source>
</evidence>
<dbReference type="PROSITE" id="PS51009">
    <property type="entry name" value="CYTCII"/>
    <property type="match status" value="1"/>
</dbReference>
<proteinExistence type="predicted"/>
<feature type="signal peptide" evidence="8">
    <location>
        <begin position="1"/>
        <end position="19"/>
    </location>
</feature>
<evidence type="ECO:0000313" key="9">
    <source>
        <dbReference type="EMBL" id="AHB48531.1"/>
    </source>
</evidence>
<dbReference type="Pfam" id="PF01322">
    <property type="entry name" value="Cytochrom_C_2"/>
    <property type="match status" value="1"/>
</dbReference>
<keyword evidence="3 6" id="KW-0479">Metal-binding</keyword>
<dbReference type="GO" id="GO:0005506">
    <property type="term" value="F:iron ion binding"/>
    <property type="evidence" value="ECO:0007669"/>
    <property type="project" value="InterPro"/>
</dbReference>
<dbReference type="HOGENOM" id="CLU_106713_2_0_5"/>
<evidence type="ECO:0000256" key="4">
    <source>
        <dbReference type="ARBA" id="ARBA00022982"/>
    </source>
</evidence>
<feature type="binding site" description="covalent" evidence="7">
    <location>
        <position position="137"/>
    </location>
    <ligand>
        <name>heme c</name>
        <dbReference type="ChEBI" id="CHEBI:61717"/>
    </ligand>
</feature>
<keyword evidence="1" id="KW-0813">Transport</keyword>
<evidence type="ECO:0000313" key="10">
    <source>
        <dbReference type="Proteomes" id="UP000018542"/>
    </source>
</evidence>
<dbReference type="SUPFAM" id="SSF47175">
    <property type="entry name" value="Cytochromes"/>
    <property type="match status" value="1"/>
</dbReference>
<dbReference type="PATRIC" id="fig|1029756.8.peg.1923"/>
<keyword evidence="8" id="KW-0732">Signal</keyword>
<name>V5SCB8_9HYPH</name>
<dbReference type="GO" id="GO:0009055">
    <property type="term" value="F:electron transfer activity"/>
    <property type="evidence" value="ECO:0007669"/>
    <property type="project" value="InterPro"/>
</dbReference>
<dbReference type="Gene3D" id="1.20.120.10">
    <property type="entry name" value="Cytochrome c/b562"/>
    <property type="match status" value="1"/>
</dbReference>
<evidence type="ECO:0000256" key="5">
    <source>
        <dbReference type="ARBA" id="ARBA00023004"/>
    </source>
</evidence>
<keyword evidence="10" id="KW-1185">Reference proteome</keyword>
<dbReference type="Proteomes" id="UP000018542">
    <property type="component" value="Chromosome"/>
</dbReference>
<dbReference type="InterPro" id="IPR010980">
    <property type="entry name" value="Cyt_c/b562"/>
</dbReference>
<dbReference type="KEGG" id="hni:W911_09225"/>
<dbReference type="GO" id="GO:0020037">
    <property type="term" value="F:heme binding"/>
    <property type="evidence" value="ECO:0007669"/>
    <property type="project" value="InterPro"/>
</dbReference>
<dbReference type="PIRSF" id="PIRSF000027">
    <property type="entry name" value="Cytc_c_prime"/>
    <property type="match status" value="1"/>
</dbReference>
<feature type="binding site" description="axial binding residue" evidence="6">
    <location>
        <position position="138"/>
    </location>
    <ligand>
        <name>heme c</name>
        <dbReference type="ChEBI" id="CHEBI:61717"/>
    </ligand>
    <ligandPart>
        <name>Fe</name>
        <dbReference type="ChEBI" id="CHEBI:18248"/>
    </ligandPart>
</feature>
<evidence type="ECO:0000256" key="8">
    <source>
        <dbReference type="SAM" id="SignalP"/>
    </source>
</evidence>
<feature type="chain" id="PRO_5004740508" evidence="8">
    <location>
        <begin position="20"/>
        <end position="146"/>
    </location>
</feature>
<evidence type="ECO:0000256" key="1">
    <source>
        <dbReference type="ARBA" id="ARBA00022448"/>
    </source>
</evidence>
<accession>V5SCB8</accession>
<dbReference type="STRING" id="1029756.W911_09225"/>
<dbReference type="GO" id="GO:0042597">
    <property type="term" value="C:periplasmic space"/>
    <property type="evidence" value="ECO:0007669"/>
    <property type="project" value="InterPro"/>
</dbReference>
<dbReference type="RefSeq" id="WP_023787214.1">
    <property type="nucleotide sequence ID" value="NC_022997.1"/>
</dbReference>
<sequence length="146" mass="15987">MRRAFPLLAAIVLGATAVAAQNIAPIKERKAHFDEMGDAVKPVGAMFKGEQAFELAAVQSALTVIREKTAVLPDLFPEDSKEGEETRALPAIWNDKEDFNNRFKKLADAAQAAEPAITDEASFKTAWKDLVGNCSGCHKNYRKPKE</sequence>
<dbReference type="OrthoDB" id="9811729at2"/>
<dbReference type="GO" id="GO:0022900">
    <property type="term" value="P:electron transport chain"/>
    <property type="evidence" value="ECO:0007669"/>
    <property type="project" value="InterPro"/>
</dbReference>
<keyword evidence="2 7" id="KW-0349">Heme</keyword>
<feature type="binding site" description="covalent" evidence="7">
    <location>
        <position position="134"/>
    </location>
    <ligand>
        <name>heme c</name>
        <dbReference type="ChEBI" id="CHEBI:61717"/>
    </ligand>
</feature>
<evidence type="ECO:0000256" key="3">
    <source>
        <dbReference type="ARBA" id="ARBA00022723"/>
    </source>
</evidence>
<dbReference type="InterPro" id="IPR012127">
    <property type="entry name" value="Cyt_c_prime"/>
</dbReference>
<dbReference type="EMBL" id="CP006912">
    <property type="protein sequence ID" value="AHB48531.1"/>
    <property type="molecule type" value="Genomic_DNA"/>
</dbReference>
<evidence type="ECO:0000256" key="7">
    <source>
        <dbReference type="PIRSR" id="PIRSR000027-2"/>
    </source>
</evidence>
<dbReference type="AlphaFoldDB" id="V5SCB8"/>
<organism evidence="9 10">
    <name type="scientific">Hyphomicrobium nitrativorans NL23</name>
    <dbReference type="NCBI Taxonomy" id="1029756"/>
    <lineage>
        <taxon>Bacteria</taxon>
        <taxon>Pseudomonadati</taxon>
        <taxon>Pseudomonadota</taxon>
        <taxon>Alphaproteobacteria</taxon>
        <taxon>Hyphomicrobiales</taxon>
        <taxon>Hyphomicrobiaceae</taxon>
        <taxon>Hyphomicrobium</taxon>
    </lineage>
</organism>
<gene>
    <name evidence="9" type="ORF">W911_09225</name>
</gene>